<dbReference type="Gramene" id="TraesPARA_EIv1.0_0121620.1">
    <property type="protein sequence ID" value="TraesPARA_EIv1.0_0121620.1.CDS"/>
    <property type="gene ID" value="TraesPARA_EIv1.0_0121620"/>
</dbReference>
<keyword evidence="2" id="KW-0732">Signal</keyword>
<evidence type="ECO:0000256" key="1">
    <source>
        <dbReference type="SAM" id="MobiDB-lite"/>
    </source>
</evidence>
<feature type="chain" id="PRO_5017252535" evidence="2">
    <location>
        <begin position="24"/>
        <end position="117"/>
    </location>
</feature>
<dbReference type="OMA" id="ETQEGRM"/>
<dbReference type="Gramene" id="TraesCAD_scaffold_054407_01G000100.1">
    <property type="protein sequence ID" value="TraesCAD_scaffold_054407_01G000100.1"/>
    <property type="gene ID" value="TraesCAD_scaffold_054407_01G000100"/>
</dbReference>
<dbReference type="Gramene" id="TraesARI1B03G00211640.1">
    <property type="protein sequence ID" value="TraesARI1B03G00211640.1"/>
    <property type="gene ID" value="TraesARI1B03G00211640"/>
</dbReference>
<dbReference type="Gramene" id="TraesMAC1B03G00210680.1">
    <property type="protein sequence ID" value="TraesMAC1B03G00210680.1"/>
    <property type="gene ID" value="TraesMAC1B03G00210680"/>
</dbReference>
<keyword evidence="4" id="KW-1185">Reference proteome</keyword>
<dbReference type="AlphaFoldDB" id="A0A3B5YT03"/>
<proteinExistence type="predicted"/>
<dbReference type="Gramene" id="TraesCS1B03G0187100.1">
    <property type="protein sequence ID" value="TraesCS1B03G0187100.1.CDS"/>
    <property type="gene ID" value="TraesCS1B03G0187100"/>
</dbReference>
<organism evidence="3">
    <name type="scientific">Triticum aestivum</name>
    <name type="common">Wheat</name>
    <dbReference type="NCBI Taxonomy" id="4565"/>
    <lineage>
        <taxon>Eukaryota</taxon>
        <taxon>Viridiplantae</taxon>
        <taxon>Streptophyta</taxon>
        <taxon>Embryophyta</taxon>
        <taxon>Tracheophyta</taxon>
        <taxon>Spermatophyta</taxon>
        <taxon>Magnoliopsida</taxon>
        <taxon>Liliopsida</taxon>
        <taxon>Poales</taxon>
        <taxon>Poaceae</taxon>
        <taxon>BOP clade</taxon>
        <taxon>Pooideae</taxon>
        <taxon>Triticodae</taxon>
        <taxon>Triticeae</taxon>
        <taxon>Triticinae</taxon>
        <taxon>Triticum</taxon>
    </lineage>
</organism>
<feature type="region of interest" description="Disordered" evidence="1">
    <location>
        <begin position="35"/>
        <end position="92"/>
    </location>
</feature>
<dbReference type="Proteomes" id="UP000019116">
    <property type="component" value="Chromosome 1B"/>
</dbReference>
<accession>A0A3B5YT03</accession>
<sequence length="117" mass="12075">MRKGTLALALFLLLTFASHGVWCAAAARSAMAEEDAAHRHHLRPHQHETQEGRMQTARKVGRMAGGSGEASGRNTGGAADTGPHNTKNGGTVALPAASTSALALVFTATVLPSTLSF</sequence>
<dbReference type="Gramene" id="TraesLAC1B03G00212300.1">
    <property type="protein sequence ID" value="TraesLAC1B03G00212300.1"/>
    <property type="gene ID" value="TraesLAC1B03G00212300"/>
</dbReference>
<evidence type="ECO:0000313" key="3">
    <source>
        <dbReference type="EnsemblPlants" id="TraesCS1B02G073400.1"/>
    </source>
</evidence>
<dbReference type="Gramene" id="TraesWEE_scaffold_108894_01G000300.1">
    <property type="protein sequence ID" value="TraesWEE_scaffold_108894_01G000300.1"/>
    <property type="gene ID" value="TraesWEE_scaffold_108894_01G000300"/>
</dbReference>
<name>A0A3B5YT03_WHEAT</name>
<dbReference type="EnsemblPlants" id="TraesCS1B02G073400.1">
    <property type="protein sequence ID" value="TraesCS1B02G073400.1"/>
    <property type="gene ID" value="TraesCS1B02G073400"/>
</dbReference>
<evidence type="ECO:0000313" key="4">
    <source>
        <dbReference type="Proteomes" id="UP000019116"/>
    </source>
</evidence>
<evidence type="ECO:0000256" key="2">
    <source>
        <dbReference type="SAM" id="SignalP"/>
    </source>
</evidence>
<reference evidence="3" key="2">
    <citation type="submission" date="2018-10" db="UniProtKB">
        <authorList>
            <consortium name="EnsemblPlants"/>
        </authorList>
    </citation>
    <scope>IDENTIFICATION</scope>
</reference>
<feature type="signal peptide" evidence="2">
    <location>
        <begin position="1"/>
        <end position="23"/>
    </location>
</feature>
<reference evidence="3" key="1">
    <citation type="submission" date="2018-08" db="EMBL/GenBank/DDBJ databases">
        <authorList>
            <person name="Rossello M."/>
        </authorList>
    </citation>
    <scope>NUCLEOTIDE SEQUENCE [LARGE SCALE GENOMIC DNA]</scope>
    <source>
        <strain evidence="3">cv. Chinese Spring</strain>
    </source>
</reference>
<dbReference type="Gramene" id="TraesCS1B02G073400.1">
    <property type="protein sequence ID" value="TraesCS1B02G073400.1"/>
    <property type="gene ID" value="TraesCS1B02G073400"/>
</dbReference>
<dbReference type="Gramene" id="TraesNOR1B03G00211660.1">
    <property type="protein sequence ID" value="TraesNOR1B03G00211660.1"/>
    <property type="gene ID" value="TraesNOR1B03G00211660"/>
</dbReference>
<protein>
    <submittedName>
        <fullName evidence="3">Uncharacterized protein</fullName>
    </submittedName>
</protein>
<dbReference type="Gramene" id="TraesLAC1B03G00212300.2">
    <property type="protein sequence ID" value="TraesLAC1B03G00212300.2"/>
    <property type="gene ID" value="TraesLAC1B03G00212300"/>
</dbReference>